<accession>A0A1I7HRS3</accession>
<proteinExistence type="predicted"/>
<evidence type="ECO:0000313" key="2">
    <source>
        <dbReference type="Proteomes" id="UP000182649"/>
    </source>
</evidence>
<protein>
    <submittedName>
        <fullName evidence="1">Uncharacterized protein</fullName>
    </submittedName>
</protein>
<dbReference type="EMBL" id="FPBZ01000011">
    <property type="protein sequence ID" value="SFU63428.1"/>
    <property type="molecule type" value="Genomic_DNA"/>
</dbReference>
<dbReference type="Proteomes" id="UP000182649">
    <property type="component" value="Unassembled WGS sequence"/>
</dbReference>
<reference evidence="1 2" key="1">
    <citation type="submission" date="2016-10" db="EMBL/GenBank/DDBJ databases">
        <authorList>
            <person name="de Groot N.N."/>
        </authorList>
    </citation>
    <scope>NUCLEOTIDE SEQUENCE [LARGE SCALE GENOMIC DNA]</scope>
    <source>
        <strain evidence="1 2">Nl14</strain>
    </source>
</reference>
<name>A0A1I7HRS3_9PROT</name>
<sequence length="83" mass="9025">MKERSLFQIGSKGLRIQPQGIMRHNSPFSFRAGLAAESRLAYPALFNAAAMGELSVKAVFQSLDVTCGDELANEVAIANLWRG</sequence>
<gene>
    <name evidence="1" type="ORF">SAMN05216417_11159</name>
</gene>
<evidence type="ECO:0000313" key="1">
    <source>
        <dbReference type="EMBL" id="SFU63428.1"/>
    </source>
</evidence>
<dbReference type="AlphaFoldDB" id="A0A1I7HRS3"/>
<organism evidence="1 2">
    <name type="scientific">Nitrosospira multiformis</name>
    <dbReference type="NCBI Taxonomy" id="1231"/>
    <lineage>
        <taxon>Bacteria</taxon>
        <taxon>Pseudomonadati</taxon>
        <taxon>Pseudomonadota</taxon>
        <taxon>Betaproteobacteria</taxon>
        <taxon>Nitrosomonadales</taxon>
        <taxon>Nitrosomonadaceae</taxon>
        <taxon>Nitrosospira</taxon>
    </lineage>
</organism>